<evidence type="ECO:0000256" key="1">
    <source>
        <dbReference type="ARBA" id="ARBA00004651"/>
    </source>
</evidence>
<evidence type="ECO:0000256" key="2">
    <source>
        <dbReference type="ARBA" id="ARBA00011262"/>
    </source>
</evidence>
<proteinExistence type="predicted"/>
<keyword evidence="8 11" id="KW-0472">Membrane</keyword>
<reference evidence="12 13" key="1">
    <citation type="journal article" date="2022" name="Microorganisms">
        <title>Genome Sequence and Characterization of a Xanthorhodopsin-Containing, Aerobic Anoxygenic Phototrophic Rhodobacter Species, Isolated from Mesophilic Conditions at Yellowstone National Park.</title>
        <authorList>
            <person name="Kyndt J.A."/>
            <person name="Robertson S."/>
            <person name="Shoffstall I.B."/>
            <person name="Ramaley R.F."/>
            <person name="Meyer T.E."/>
        </authorList>
    </citation>
    <scope>NUCLEOTIDE SEQUENCE [LARGE SCALE GENOMIC DNA]</scope>
    <source>
        <strain evidence="12 13">M37P</strain>
    </source>
</reference>
<dbReference type="Proteomes" id="UP001515660">
    <property type="component" value="Unassembled WGS sequence"/>
</dbReference>
<feature type="transmembrane region" description="Helical" evidence="11">
    <location>
        <begin position="44"/>
        <end position="62"/>
    </location>
</feature>
<feature type="transmembrane region" description="Helical" evidence="11">
    <location>
        <begin position="12"/>
        <end position="32"/>
    </location>
</feature>
<evidence type="ECO:0000256" key="9">
    <source>
        <dbReference type="ARBA" id="ARBA00025439"/>
    </source>
</evidence>
<evidence type="ECO:0000256" key="8">
    <source>
        <dbReference type="ARBA" id="ARBA00023136"/>
    </source>
</evidence>
<dbReference type="InterPro" id="IPR001851">
    <property type="entry name" value="ABC_transp_permease"/>
</dbReference>
<comment type="caution">
    <text evidence="12">The sequence shown here is derived from an EMBL/GenBank/DDBJ whole genome shotgun (WGS) entry which is preliminary data.</text>
</comment>
<evidence type="ECO:0000313" key="13">
    <source>
        <dbReference type="Proteomes" id="UP001515660"/>
    </source>
</evidence>
<comment type="subcellular location">
    <subcellularLocation>
        <location evidence="1">Cell membrane</location>
        <topology evidence="1">Multi-pass membrane protein</topology>
    </subcellularLocation>
</comment>
<evidence type="ECO:0000313" key="12">
    <source>
        <dbReference type="EMBL" id="NHB76037.1"/>
    </source>
</evidence>
<organism evidence="12 13">
    <name type="scientific">Rhodobacter calidifons</name>
    <dbReference type="NCBI Taxonomy" id="2715277"/>
    <lineage>
        <taxon>Bacteria</taxon>
        <taxon>Pseudomonadati</taxon>
        <taxon>Pseudomonadota</taxon>
        <taxon>Alphaproteobacteria</taxon>
        <taxon>Rhodobacterales</taxon>
        <taxon>Rhodobacter group</taxon>
        <taxon>Rhodobacter</taxon>
    </lineage>
</organism>
<evidence type="ECO:0000256" key="6">
    <source>
        <dbReference type="ARBA" id="ARBA00022692"/>
    </source>
</evidence>
<gene>
    <name evidence="12" type="ORF">G8O29_04670</name>
</gene>
<keyword evidence="13" id="KW-1185">Reference proteome</keyword>
<name>A0ABX0G493_9RHOB</name>
<feature type="transmembrane region" description="Helical" evidence="11">
    <location>
        <begin position="216"/>
        <end position="239"/>
    </location>
</feature>
<keyword evidence="6 11" id="KW-0812">Transmembrane</keyword>
<comment type="subunit">
    <text evidence="2">The complex is composed of two ATP-binding proteins (LsrA), two transmembrane proteins (LsrC and LsrD) and a solute-binding protein (LsrB).</text>
</comment>
<comment type="function">
    <text evidence="9">Part of the ABC transporter complex LsrABCD involved in autoinducer 2 (AI-2) import. Probably responsible for the translocation of the substrate across the membrane.</text>
</comment>
<feature type="transmembrane region" description="Helical" evidence="11">
    <location>
        <begin position="260"/>
        <end position="285"/>
    </location>
</feature>
<feature type="transmembrane region" description="Helical" evidence="11">
    <location>
        <begin position="176"/>
        <end position="196"/>
    </location>
</feature>
<dbReference type="PANTHER" id="PTHR32196:SF29">
    <property type="entry name" value="AUTOINDUCER 2 IMPORT SYSTEM PERMEASE PROTEIN LSRC"/>
    <property type="match status" value="1"/>
</dbReference>
<feature type="transmembrane region" description="Helical" evidence="11">
    <location>
        <begin position="69"/>
        <end position="89"/>
    </location>
</feature>
<sequence length="334" mass="34704">MTLLTRASPQTLRLLALGLALLATILFFATQIEGYLSPRMFNRISSSTAVVLPVAVGQAIVIMTRNIDLSAGSMLGVVAYMAGQILSANPDLHPILAVLFCMALGAGLGAINGLIIAFGRVPSIIVTLGTLALFRSFLVEWSDAKTITTAILPQWLVDLPSANAVSIGGLDIRVTVVLALAAVLVTGLALTFYRPARRFYAVGSNPDAAVMAGINAPRVVLTAFILSGAFAGLSGFLFLAKFGNITVVAGLGYELKSIAAVVVGGVSIMGGSGSMIGVLMGALLVDTIDNSLTRWAVVSEFWRDALLGGLIMAAVTVDTLASRQLARLRKGGTQ</sequence>
<evidence type="ECO:0000256" key="11">
    <source>
        <dbReference type="SAM" id="Phobius"/>
    </source>
</evidence>
<evidence type="ECO:0000256" key="10">
    <source>
        <dbReference type="ARBA" id="ARBA00039382"/>
    </source>
</evidence>
<evidence type="ECO:0000256" key="4">
    <source>
        <dbReference type="ARBA" id="ARBA00022475"/>
    </source>
</evidence>
<dbReference type="Pfam" id="PF02653">
    <property type="entry name" value="BPD_transp_2"/>
    <property type="match status" value="1"/>
</dbReference>
<protein>
    <recommendedName>
        <fullName evidence="10">Autoinducer 2 import system permease protein LsrC</fullName>
    </recommendedName>
</protein>
<keyword evidence="4" id="KW-1003">Cell membrane</keyword>
<evidence type="ECO:0000256" key="7">
    <source>
        <dbReference type="ARBA" id="ARBA00022989"/>
    </source>
</evidence>
<dbReference type="CDD" id="cd06579">
    <property type="entry name" value="TM_PBP1_transp_AraH_like"/>
    <property type="match status" value="1"/>
</dbReference>
<keyword evidence="3" id="KW-0813">Transport</keyword>
<dbReference type="EMBL" id="JAANHS010000002">
    <property type="protein sequence ID" value="NHB76037.1"/>
    <property type="molecule type" value="Genomic_DNA"/>
</dbReference>
<feature type="transmembrane region" description="Helical" evidence="11">
    <location>
        <begin position="305"/>
        <end position="321"/>
    </location>
</feature>
<dbReference type="RefSeq" id="WP_166402047.1">
    <property type="nucleotide sequence ID" value="NZ_JAANHS010000002.1"/>
</dbReference>
<evidence type="ECO:0000256" key="3">
    <source>
        <dbReference type="ARBA" id="ARBA00022448"/>
    </source>
</evidence>
<keyword evidence="5" id="KW-0997">Cell inner membrane</keyword>
<evidence type="ECO:0000256" key="5">
    <source>
        <dbReference type="ARBA" id="ARBA00022519"/>
    </source>
</evidence>
<feature type="transmembrane region" description="Helical" evidence="11">
    <location>
        <begin position="95"/>
        <end position="118"/>
    </location>
</feature>
<dbReference type="PANTHER" id="PTHR32196">
    <property type="entry name" value="ABC TRANSPORTER PERMEASE PROTEIN YPHD-RELATED-RELATED"/>
    <property type="match status" value="1"/>
</dbReference>
<keyword evidence="7 11" id="KW-1133">Transmembrane helix</keyword>
<accession>A0ABX0G493</accession>